<dbReference type="Proteomes" id="UP000234845">
    <property type="component" value="Unassembled WGS sequence"/>
</dbReference>
<gene>
    <name evidence="9" type="ORF">CWI75_04130</name>
</gene>
<comment type="caution">
    <text evidence="9">The sequence shown here is derived from an EMBL/GenBank/DDBJ whole genome shotgun (WGS) entry which is preliminary data.</text>
</comment>
<evidence type="ECO:0000256" key="7">
    <source>
        <dbReference type="ARBA" id="ARBA00023033"/>
    </source>
</evidence>
<reference evidence="10" key="1">
    <citation type="submission" date="2017-11" db="EMBL/GenBank/DDBJ databases">
        <title>The draft genome sequence of Chromatocurvus sp. F02.</title>
        <authorList>
            <person name="Du Z.-J."/>
            <person name="Chang Y.-Q."/>
        </authorList>
    </citation>
    <scope>NUCLEOTIDE SEQUENCE [LARGE SCALE GENOMIC DNA]</scope>
    <source>
        <strain evidence="10">F02</strain>
    </source>
</reference>
<feature type="domain" description="FAD-binding" evidence="8">
    <location>
        <begin position="6"/>
        <end position="362"/>
    </location>
</feature>
<keyword evidence="4" id="KW-0285">Flavoprotein</keyword>
<dbReference type="InterPro" id="IPR051205">
    <property type="entry name" value="UbiH/COQ6_monooxygenase"/>
</dbReference>
<dbReference type="NCBIfam" id="TIGR01984">
    <property type="entry name" value="UbiH"/>
    <property type="match status" value="1"/>
</dbReference>
<dbReference type="GO" id="GO:0071949">
    <property type="term" value="F:FAD binding"/>
    <property type="evidence" value="ECO:0007669"/>
    <property type="project" value="InterPro"/>
</dbReference>
<keyword evidence="5" id="KW-0274">FAD</keyword>
<evidence type="ECO:0000256" key="2">
    <source>
        <dbReference type="ARBA" id="ARBA00004749"/>
    </source>
</evidence>
<organism evidence="9 10">
    <name type="scientific">Kineobactrum sediminis</name>
    <dbReference type="NCBI Taxonomy" id="1905677"/>
    <lineage>
        <taxon>Bacteria</taxon>
        <taxon>Pseudomonadati</taxon>
        <taxon>Pseudomonadota</taxon>
        <taxon>Gammaproteobacteria</taxon>
        <taxon>Cellvibrionales</taxon>
        <taxon>Halieaceae</taxon>
        <taxon>Kineobactrum</taxon>
    </lineage>
</organism>
<keyword evidence="6" id="KW-0560">Oxidoreductase</keyword>
<dbReference type="NCBIfam" id="NF004356">
    <property type="entry name" value="PRK05732.1"/>
    <property type="match status" value="1"/>
</dbReference>
<dbReference type="OrthoDB" id="9769565at2"/>
<dbReference type="GO" id="GO:0006744">
    <property type="term" value="P:ubiquinone biosynthetic process"/>
    <property type="evidence" value="ECO:0007669"/>
    <property type="project" value="UniProtKB-UniPathway"/>
</dbReference>
<keyword evidence="10" id="KW-1185">Reference proteome</keyword>
<dbReference type="Gene3D" id="3.50.50.60">
    <property type="entry name" value="FAD/NAD(P)-binding domain"/>
    <property type="match status" value="2"/>
</dbReference>
<evidence type="ECO:0000256" key="6">
    <source>
        <dbReference type="ARBA" id="ARBA00023002"/>
    </source>
</evidence>
<dbReference type="EMBL" id="PKLZ01000002">
    <property type="protein sequence ID" value="PLW83549.1"/>
    <property type="molecule type" value="Genomic_DNA"/>
</dbReference>
<evidence type="ECO:0000256" key="1">
    <source>
        <dbReference type="ARBA" id="ARBA00001974"/>
    </source>
</evidence>
<dbReference type="Pfam" id="PF01494">
    <property type="entry name" value="FAD_binding_3"/>
    <property type="match status" value="1"/>
</dbReference>
<dbReference type="InterPro" id="IPR002938">
    <property type="entry name" value="FAD-bd"/>
</dbReference>
<dbReference type="PANTHER" id="PTHR43876:SF8">
    <property type="entry name" value="2-OCTAPRENYL-6-METHOXYPHENOL HYDROXYLASE"/>
    <property type="match status" value="1"/>
</dbReference>
<sequence length="414" mass="44421">MSGQRDVVIAGGGMAGISLALQLGQVLPASTRICLVEGFALPPASASVPDYHPSFDARSTALSYSSQRIYQDMGVWPALQRWLCPIDTIHVSSRGHFGSTELRASDHAWPALGHVVENPWLGRALLHTLQQQGRVELLNPATVVAATPVAGGVDLRLEGAAPAALRTSLLVLADGTESGLRKSLGVVAEEKNYRQHALVCNVAFAEPHRGCAYERFTAQGPLALLPLLPVSGAEHRSGLVWTLPPEQAALLQACSEEEFQRALQQRFGYRLGRVTQVGERHSYPLSLRHCEEQVRAGIVVMGNAAHTLHPVAGQGFNLALRDIAALGSVLAAAADAGVAPGSLPVLQRYWQRQRRDQQKTIQFSDRLPALFMQSSPLVGLARDLALSGLDWVAPLKRAFVRHAAGIQAMEGADG</sequence>
<dbReference type="RefSeq" id="WP_101520230.1">
    <property type="nucleotide sequence ID" value="NZ_PKLZ01000002.1"/>
</dbReference>
<evidence type="ECO:0000259" key="8">
    <source>
        <dbReference type="Pfam" id="PF01494"/>
    </source>
</evidence>
<evidence type="ECO:0000313" key="9">
    <source>
        <dbReference type="EMBL" id="PLW83549.1"/>
    </source>
</evidence>
<dbReference type="AlphaFoldDB" id="A0A2N5Y591"/>
<dbReference type="SUPFAM" id="SSF51905">
    <property type="entry name" value="FAD/NAD(P)-binding domain"/>
    <property type="match status" value="1"/>
</dbReference>
<dbReference type="PANTHER" id="PTHR43876">
    <property type="entry name" value="UBIQUINONE BIOSYNTHESIS MONOOXYGENASE COQ6, MITOCHONDRIAL"/>
    <property type="match status" value="1"/>
</dbReference>
<protein>
    <submittedName>
        <fullName evidence="9">2-octaprenyl-6-methoxyphenyl hydroxylase</fullName>
    </submittedName>
</protein>
<evidence type="ECO:0000256" key="4">
    <source>
        <dbReference type="ARBA" id="ARBA00022630"/>
    </source>
</evidence>
<accession>A0A2N5Y591</accession>
<name>A0A2N5Y591_9GAMM</name>
<evidence type="ECO:0000256" key="3">
    <source>
        <dbReference type="ARBA" id="ARBA00005349"/>
    </source>
</evidence>
<evidence type="ECO:0000256" key="5">
    <source>
        <dbReference type="ARBA" id="ARBA00022827"/>
    </source>
</evidence>
<comment type="similarity">
    <text evidence="3">Belongs to the UbiH/COQ6 family.</text>
</comment>
<dbReference type="InterPro" id="IPR036188">
    <property type="entry name" value="FAD/NAD-bd_sf"/>
</dbReference>
<dbReference type="InterPro" id="IPR010971">
    <property type="entry name" value="UbiH/COQ6"/>
</dbReference>
<dbReference type="UniPathway" id="UPA00232"/>
<keyword evidence="7" id="KW-0503">Monooxygenase</keyword>
<dbReference type="NCBIfam" id="TIGR01988">
    <property type="entry name" value="Ubi-OHases"/>
    <property type="match status" value="1"/>
</dbReference>
<evidence type="ECO:0000313" key="10">
    <source>
        <dbReference type="Proteomes" id="UP000234845"/>
    </source>
</evidence>
<comment type="cofactor">
    <cofactor evidence="1">
        <name>FAD</name>
        <dbReference type="ChEBI" id="CHEBI:57692"/>
    </cofactor>
</comment>
<dbReference type="InterPro" id="IPR011295">
    <property type="entry name" value="UbiH"/>
</dbReference>
<proteinExistence type="inferred from homology"/>
<dbReference type="GO" id="GO:0008681">
    <property type="term" value="F:2-octaprenyl-6-methoxyphenol hydroxylase activity"/>
    <property type="evidence" value="ECO:0007669"/>
    <property type="project" value="InterPro"/>
</dbReference>
<comment type="pathway">
    <text evidence="2">Cofactor biosynthesis; ubiquinone biosynthesis.</text>
</comment>
<dbReference type="PRINTS" id="PR00420">
    <property type="entry name" value="RNGMNOXGNASE"/>
</dbReference>